<accession>A0A9P6ZJN0</accession>
<organism evidence="2 3">
    <name type="scientific">Suillus placidus</name>
    <dbReference type="NCBI Taxonomy" id="48579"/>
    <lineage>
        <taxon>Eukaryota</taxon>
        <taxon>Fungi</taxon>
        <taxon>Dikarya</taxon>
        <taxon>Basidiomycota</taxon>
        <taxon>Agaricomycotina</taxon>
        <taxon>Agaricomycetes</taxon>
        <taxon>Agaricomycetidae</taxon>
        <taxon>Boletales</taxon>
        <taxon>Suillineae</taxon>
        <taxon>Suillaceae</taxon>
        <taxon>Suillus</taxon>
    </lineage>
</organism>
<comment type="caution">
    <text evidence="2">The sequence shown here is derived from an EMBL/GenBank/DDBJ whole genome shotgun (WGS) entry which is preliminary data.</text>
</comment>
<reference evidence="2" key="1">
    <citation type="journal article" date="2020" name="New Phytol.">
        <title>Comparative genomics reveals dynamic genome evolution in host specialist ectomycorrhizal fungi.</title>
        <authorList>
            <person name="Lofgren L.A."/>
            <person name="Nguyen N.H."/>
            <person name="Vilgalys R."/>
            <person name="Ruytinx J."/>
            <person name="Liao H.L."/>
            <person name="Branco S."/>
            <person name="Kuo A."/>
            <person name="LaButti K."/>
            <person name="Lipzen A."/>
            <person name="Andreopoulos W."/>
            <person name="Pangilinan J."/>
            <person name="Riley R."/>
            <person name="Hundley H."/>
            <person name="Na H."/>
            <person name="Barry K."/>
            <person name="Grigoriev I.V."/>
            <person name="Stajich J.E."/>
            <person name="Kennedy P.G."/>
        </authorList>
    </citation>
    <scope>NUCLEOTIDE SEQUENCE</scope>
    <source>
        <strain evidence="2">DOB743</strain>
    </source>
</reference>
<feature type="chain" id="PRO_5040411776" evidence="1">
    <location>
        <begin position="17"/>
        <end position="117"/>
    </location>
</feature>
<dbReference type="AlphaFoldDB" id="A0A9P6ZJN0"/>
<name>A0A9P6ZJN0_9AGAM</name>
<evidence type="ECO:0000256" key="1">
    <source>
        <dbReference type="SAM" id="SignalP"/>
    </source>
</evidence>
<dbReference type="EMBL" id="JABBWD010000093">
    <property type="protein sequence ID" value="KAG1766726.1"/>
    <property type="molecule type" value="Genomic_DNA"/>
</dbReference>
<keyword evidence="1" id="KW-0732">Signal</keyword>
<feature type="signal peptide" evidence="1">
    <location>
        <begin position="1"/>
        <end position="16"/>
    </location>
</feature>
<evidence type="ECO:0000313" key="2">
    <source>
        <dbReference type="EMBL" id="KAG1766726.1"/>
    </source>
</evidence>
<protein>
    <submittedName>
        <fullName evidence="2">Uncharacterized protein</fullName>
    </submittedName>
</protein>
<sequence>MSTLFLSLEVSSMTLSDVIILSVAPWCSKSRPLFSHLTVFAGANNNVVGPPGCVFIFLNMIDKSPTNMPCHPLMILRLLRPGRPDLCVSLSWLSMVILNYLCDSEYELCGKLCQFIL</sequence>
<keyword evidence="3" id="KW-1185">Reference proteome</keyword>
<gene>
    <name evidence="2" type="ORF">EV702DRAFT_1149177</name>
</gene>
<dbReference type="OrthoDB" id="10628240at2759"/>
<proteinExistence type="predicted"/>
<dbReference type="Proteomes" id="UP000714275">
    <property type="component" value="Unassembled WGS sequence"/>
</dbReference>
<evidence type="ECO:0000313" key="3">
    <source>
        <dbReference type="Proteomes" id="UP000714275"/>
    </source>
</evidence>